<name>A0A0C9N348_9FUNG</name>
<dbReference type="Gene3D" id="3.80.10.10">
    <property type="entry name" value="Ribonuclease Inhibitor"/>
    <property type="match status" value="1"/>
</dbReference>
<reference evidence="1" key="1">
    <citation type="submission" date="2014-09" db="EMBL/GenBank/DDBJ databases">
        <title>Draft genome sequence of an oleaginous Mucoromycotina fungus Mucor ambiguus NBRC6742.</title>
        <authorList>
            <person name="Takeda I."/>
            <person name="Yamane N."/>
            <person name="Morita T."/>
            <person name="Tamano K."/>
            <person name="Machida M."/>
            <person name="Baker S."/>
            <person name="Koike H."/>
        </authorList>
    </citation>
    <scope>NUCLEOTIDE SEQUENCE</scope>
    <source>
        <strain evidence="1">NBRC 6742</strain>
    </source>
</reference>
<sequence length="338" mass="38550">MLLISRIKLPLFGKSSHRAKPKPNKRLRRSSCKQLPSEIQEIICSMVLGNDASNPFALTAMRVCKTWASFICERMYKQFQFKNYIQFIGFINTIALKNPVLPYNLYVRHIDLTPVNKYGVDIRVRRLIKHCPNLSSIQLGQATSVKADTFQLMGKYCHNVQILKMGSMQSFPFMFECDFSGMLSLESLSLCTTPLQSASLNTIPQSISQLQISQMDALEHDDFERFLKHHTQLVSLTVRRCKHLNKGFAALIGHLPVLDVLELSGPEIDDEGLKEMFNIPTQLKTLRLCHTQISDRTLEAIAAGCLVVQHLDVAHNTHVTQYGIDLLLRKKRFQQLTY</sequence>
<organism evidence="1">
    <name type="scientific">Mucor ambiguus</name>
    <dbReference type="NCBI Taxonomy" id="91626"/>
    <lineage>
        <taxon>Eukaryota</taxon>
        <taxon>Fungi</taxon>
        <taxon>Fungi incertae sedis</taxon>
        <taxon>Mucoromycota</taxon>
        <taxon>Mucoromycotina</taxon>
        <taxon>Mucoromycetes</taxon>
        <taxon>Mucorales</taxon>
        <taxon>Mucorineae</taxon>
        <taxon>Mucoraceae</taxon>
        <taxon>Mucor</taxon>
    </lineage>
</organism>
<dbReference type="Proteomes" id="UP000053815">
    <property type="component" value="Unassembled WGS sequence"/>
</dbReference>
<gene>
    <name evidence="1" type="ORF">MAM1_0237d08530</name>
</gene>
<dbReference type="GO" id="GO:0019005">
    <property type="term" value="C:SCF ubiquitin ligase complex"/>
    <property type="evidence" value="ECO:0007669"/>
    <property type="project" value="TreeGrafter"/>
</dbReference>
<accession>A0A0C9N348</accession>
<dbReference type="EMBL" id="DF836526">
    <property type="protein sequence ID" value="GAN09008.1"/>
    <property type="molecule type" value="Genomic_DNA"/>
</dbReference>
<dbReference type="InterPro" id="IPR032675">
    <property type="entry name" value="LRR_dom_sf"/>
</dbReference>
<dbReference type="PANTHER" id="PTHR13318">
    <property type="entry name" value="PARTNER OF PAIRED, ISOFORM B-RELATED"/>
    <property type="match status" value="1"/>
</dbReference>
<evidence type="ECO:0000313" key="1">
    <source>
        <dbReference type="EMBL" id="GAN09008.1"/>
    </source>
</evidence>
<dbReference type="AlphaFoldDB" id="A0A0C9N348"/>
<evidence type="ECO:0000313" key="2">
    <source>
        <dbReference type="Proteomes" id="UP000053815"/>
    </source>
</evidence>
<dbReference type="PANTHER" id="PTHR13318:SF95">
    <property type="entry name" value="F-BOX PROTEIN YLR352W"/>
    <property type="match status" value="1"/>
</dbReference>
<keyword evidence="2" id="KW-1185">Reference proteome</keyword>
<dbReference type="GO" id="GO:0031146">
    <property type="term" value="P:SCF-dependent proteasomal ubiquitin-dependent protein catabolic process"/>
    <property type="evidence" value="ECO:0007669"/>
    <property type="project" value="TreeGrafter"/>
</dbReference>
<dbReference type="OrthoDB" id="61560at2759"/>
<dbReference type="SUPFAM" id="SSF52047">
    <property type="entry name" value="RNI-like"/>
    <property type="match status" value="1"/>
</dbReference>
<dbReference type="STRING" id="91626.A0A0C9N348"/>
<proteinExistence type="predicted"/>
<evidence type="ECO:0008006" key="3">
    <source>
        <dbReference type="Google" id="ProtNLM"/>
    </source>
</evidence>
<protein>
    <recommendedName>
        <fullName evidence="3">F-box domain-containing protein</fullName>
    </recommendedName>
</protein>